<accession>A0A433SCF3</accession>
<comment type="caution">
    <text evidence="2">The sequence shown here is derived from an EMBL/GenBank/DDBJ whole genome shotgun (WGS) entry which is preliminary data.</text>
</comment>
<keyword evidence="3" id="KW-1185">Reference proteome</keyword>
<evidence type="ECO:0000256" key="1">
    <source>
        <dbReference type="SAM" id="Phobius"/>
    </source>
</evidence>
<evidence type="ECO:0008006" key="4">
    <source>
        <dbReference type="Google" id="ProtNLM"/>
    </source>
</evidence>
<protein>
    <recommendedName>
        <fullName evidence="4">DUF4845 domain-containing protein</fullName>
    </recommendedName>
</protein>
<reference evidence="2 3" key="1">
    <citation type="submission" date="2018-01" db="EMBL/GenBank/DDBJ databases">
        <title>Saezia sanguinis gen. nov., sp. nov., in the order Burkholderiales isolated from human blood.</title>
        <authorList>
            <person name="Medina-Pascual M.J."/>
            <person name="Valdezate S."/>
            <person name="Monzon S."/>
            <person name="Cuesta I."/>
            <person name="Carrasco G."/>
            <person name="Villalon P."/>
            <person name="Saez-Nieto J.A."/>
        </authorList>
    </citation>
    <scope>NUCLEOTIDE SEQUENCE [LARGE SCALE GENOMIC DNA]</scope>
    <source>
        <strain evidence="2 3">CNM695-12</strain>
    </source>
</reference>
<evidence type="ECO:0000313" key="2">
    <source>
        <dbReference type="EMBL" id="RUS66399.1"/>
    </source>
</evidence>
<dbReference type="Proteomes" id="UP000286947">
    <property type="component" value="Unassembled WGS sequence"/>
</dbReference>
<gene>
    <name evidence="2" type="ORF">CUZ56_02125</name>
</gene>
<name>A0A433SCF3_9BURK</name>
<dbReference type="Pfam" id="PF16137">
    <property type="entry name" value="DUF4845"/>
    <property type="match status" value="1"/>
</dbReference>
<dbReference type="EMBL" id="PQSP01000005">
    <property type="protein sequence ID" value="RUS66399.1"/>
    <property type="molecule type" value="Genomic_DNA"/>
</dbReference>
<dbReference type="InterPro" id="IPR032314">
    <property type="entry name" value="DUF4845"/>
</dbReference>
<keyword evidence="1" id="KW-0472">Membrane</keyword>
<dbReference type="OrthoDB" id="9133279at2"/>
<feature type="transmembrane region" description="Helical" evidence="1">
    <location>
        <begin position="27"/>
        <end position="51"/>
    </location>
</feature>
<organism evidence="2 3">
    <name type="scientific">Saezia sanguinis</name>
    <dbReference type="NCBI Taxonomy" id="1965230"/>
    <lineage>
        <taxon>Bacteria</taxon>
        <taxon>Pseudomonadati</taxon>
        <taxon>Pseudomonadota</taxon>
        <taxon>Betaproteobacteria</taxon>
        <taxon>Burkholderiales</taxon>
        <taxon>Saeziaceae</taxon>
        <taxon>Saezia</taxon>
    </lineage>
</organism>
<dbReference type="AlphaFoldDB" id="A0A433SCF3"/>
<sequence length="141" mass="15549">MVIEWAKQIECVGEGRMKSQLQLRQRGMTMMGMLITVIILGILAVAAIRVIPVLTEYQTVSKVARFAANSSTEAEVRSRFDTQIRMEGVTSPPITGNDLKITNAGTNRTTVSFSYDKVIPIVGSYSYTIHFSDSQTAGTQR</sequence>
<evidence type="ECO:0000313" key="3">
    <source>
        <dbReference type="Proteomes" id="UP000286947"/>
    </source>
</evidence>
<keyword evidence="1" id="KW-1133">Transmembrane helix</keyword>
<keyword evidence="1" id="KW-0812">Transmembrane</keyword>
<dbReference type="Gene3D" id="3.30.700.10">
    <property type="entry name" value="Glycoprotein, Type 4 Pilin"/>
    <property type="match status" value="1"/>
</dbReference>
<proteinExistence type="predicted"/>